<feature type="domain" description="COQ9 C-terminal" evidence="7">
    <location>
        <begin position="115"/>
        <end position="183"/>
    </location>
</feature>
<evidence type="ECO:0000256" key="3">
    <source>
        <dbReference type="ARBA" id="ARBA00022688"/>
    </source>
</evidence>
<dbReference type="NCBIfam" id="TIGR02396">
    <property type="entry name" value="diverge_rpsU"/>
    <property type="match status" value="1"/>
</dbReference>
<dbReference type="PANTHER" id="PTHR21427">
    <property type="entry name" value="UBIQUINONE BIOSYNTHESIS PROTEIN COQ9, MITOCHONDRIAL"/>
    <property type="match status" value="1"/>
</dbReference>
<dbReference type="Gene3D" id="1.10.357.10">
    <property type="entry name" value="Tetracycline Repressor, domain 2"/>
    <property type="match status" value="1"/>
</dbReference>
<dbReference type="RefSeq" id="WP_159806336.1">
    <property type="nucleotide sequence ID" value="NZ_BLJE01000002.1"/>
</dbReference>
<evidence type="ECO:0000256" key="1">
    <source>
        <dbReference type="ARBA" id="ARBA00004749"/>
    </source>
</evidence>
<dbReference type="GO" id="GO:0006744">
    <property type="term" value="P:ubiquinone biosynthetic process"/>
    <property type="evidence" value="ECO:0007669"/>
    <property type="project" value="UniProtKB-KW"/>
</dbReference>
<comment type="caution">
    <text evidence="8">The sequence shown here is derived from an EMBL/GenBank/DDBJ whole genome shotgun (WGS) entry which is preliminary data.</text>
</comment>
<evidence type="ECO:0000259" key="7">
    <source>
        <dbReference type="Pfam" id="PF08511"/>
    </source>
</evidence>
<keyword evidence="3" id="KW-0831">Ubiquinone biosynthesis</keyword>
<evidence type="ECO:0000256" key="2">
    <source>
        <dbReference type="ARBA" id="ARBA00010766"/>
    </source>
</evidence>
<dbReference type="InterPro" id="IPR012762">
    <property type="entry name" value="Ubiq_biosynth_COQ9"/>
</dbReference>
<name>A0A6N6JFD3_9RHOB</name>
<gene>
    <name evidence="8" type="ORF">KIN_19180</name>
</gene>
<dbReference type="EMBL" id="BLJE01000002">
    <property type="protein sequence ID" value="GFE64844.1"/>
    <property type="molecule type" value="Genomic_DNA"/>
</dbReference>
<dbReference type="Pfam" id="PF08511">
    <property type="entry name" value="COQ9"/>
    <property type="match status" value="1"/>
</dbReference>
<sequence>MSDDARDQLLDAALMHVPFDGWSESTFKAAIEDSDVETPLAHALFPRGAVDLAIAFHKRGDAEMVKRLKAENLMSLRFRDRIAAAVRFRIEAIENKEAVRRGSSLFALPQYAGDGARLIWGTADLIWNTLGDTSEDYNWYTKRATLSGVYGSTILFWMGDDSEGSHETWAFLDRRIDNVMQFEKVKAQINDNPVASRLLAGPNWLLSKLKKPMAMPDPDLPGHWKPSSGADRG</sequence>
<evidence type="ECO:0000313" key="9">
    <source>
        <dbReference type="Proteomes" id="UP000436822"/>
    </source>
</evidence>
<dbReference type="PANTHER" id="PTHR21427:SF19">
    <property type="entry name" value="UBIQUINONE BIOSYNTHESIS PROTEIN COQ9, MITOCHONDRIAL"/>
    <property type="match status" value="1"/>
</dbReference>
<comment type="pathway">
    <text evidence="1">Cofactor biosynthesis; ubiquinone biosynthesis.</text>
</comment>
<proteinExistence type="inferred from homology"/>
<dbReference type="InterPro" id="IPR013718">
    <property type="entry name" value="COQ9_C"/>
</dbReference>
<keyword evidence="5" id="KW-0446">Lipid-binding</keyword>
<reference evidence="8 9" key="1">
    <citation type="submission" date="2019-12" db="EMBL/GenBank/DDBJ databases">
        <title>Litoreibacter badius sp. nov., a novel bacteriochlorophyll a-containing bacterium in the genus Litoreibacter.</title>
        <authorList>
            <person name="Kanamuro M."/>
            <person name="Takabe Y."/>
            <person name="Mori K."/>
            <person name="Takaichi S."/>
            <person name="Hanada S."/>
        </authorList>
    </citation>
    <scope>NUCLEOTIDE SEQUENCE [LARGE SCALE GENOMIC DNA]</scope>
    <source>
        <strain evidence="8 9">K6</strain>
    </source>
</reference>
<keyword evidence="9" id="KW-1185">Reference proteome</keyword>
<dbReference type="Proteomes" id="UP000436822">
    <property type="component" value="Unassembled WGS sequence"/>
</dbReference>
<dbReference type="AlphaFoldDB" id="A0A6N6JFD3"/>
<accession>A0A6N6JFD3</accession>
<evidence type="ECO:0000256" key="5">
    <source>
        <dbReference type="ARBA" id="ARBA00023121"/>
    </source>
</evidence>
<organism evidence="8 9">
    <name type="scientific">Litoreibacter roseus</name>
    <dbReference type="NCBI Taxonomy" id="2601869"/>
    <lineage>
        <taxon>Bacteria</taxon>
        <taxon>Pseudomonadati</taxon>
        <taxon>Pseudomonadota</taxon>
        <taxon>Alphaproteobacteria</taxon>
        <taxon>Rhodobacterales</taxon>
        <taxon>Roseobacteraceae</taxon>
        <taxon>Litoreibacter</taxon>
    </lineage>
</organism>
<evidence type="ECO:0000313" key="8">
    <source>
        <dbReference type="EMBL" id="GFE64844.1"/>
    </source>
</evidence>
<keyword evidence="4" id="KW-0809">Transit peptide</keyword>
<evidence type="ECO:0000256" key="6">
    <source>
        <dbReference type="ARBA" id="ARBA00058104"/>
    </source>
</evidence>
<dbReference type="OrthoDB" id="7201143at2"/>
<comment type="similarity">
    <text evidence="2">Belongs to the COQ9 family.</text>
</comment>
<evidence type="ECO:0000256" key="4">
    <source>
        <dbReference type="ARBA" id="ARBA00022946"/>
    </source>
</evidence>
<protein>
    <recommendedName>
        <fullName evidence="7">COQ9 C-terminal domain-containing protein</fullName>
    </recommendedName>
</protein>
<comment type="function">
    <text evidence="6">Membrane-associated protein that warps the membrane surface to access and bind aromatic isoprenes with high specificity, including ubiquinone (CoQ) isoprene intermediates and presents them directly to COQ7, therefore facilitating the COQ7-mediated hydroxylase step. Participates in the biosynthesis of coenzyme Q, also named ubiquinone, an essential lipid-soluble electron transporter for aerobic cellular respiration.</text>
</comment>
<dbReference type="GO" id="GO:0008289">
    <property type="term" value="F:lipid binding"/>
    <property type="evidence" value="ECO:0007669"/>
    <property type="project" value="UniProtKB-KW"/>
</dbReference>